<evidence type="ECO:0000313" key="1">
    <source>
        <dbReference type="EMBL" id="KAF3544924.1"/>
    </source>
</evidence>
<organism evidence="1 2">
    <name type="scientific">Brassica cretica</name>
    <name type="common">Mustard</name>
    <dbReference type="NCBI Taxonomy" id="69181"/>
    <lineage>
        <taxon>Eukaryota</taxon>
        <taxon>Viridiplantae</taxon>
        <taxon>Streptophyta</taxon>
        <taxon>Embryophyta</taxon>
        <taxon>Tracheophyta</taxon>
        <taxon>Spermatophyta</taxon>
        <taxon>Magnoliopsida</taxon>
        <taxon>eudicotyledons</taxon>
        <taxon>Gunneridae</taxon>
        <taxon>Pentapetalae</taxon>
        <taxon>rosids</taxon>
        <taxon>malvids</taxon>
        <taxon>Brassicales</taxon>
        <taxon>Brassicaceae</taxon>
        <taxon>Brassiceae</taxon>
        <taxon>Brassica</taxon>
    </lineage>
</organism>
<keyword evidence="2" id="KW-1185">Reference proteome</keyword>
<proteinExistence type="predicted"/>
<name>A0ABQ7BZE4_BRACR</name>
<sequence>MPRGGDKIPSILEMMWNKPRDFMVKKSGEKTSIEQGDMEIPFVPELSYMWRGGKTLDFEFIGSFSLLALSLFLIDFSVNLRLECLNREDLSGTLSCRFICIACSVVGVCIEIRTNACECVAVSELDWEKPDSPVMCASHWVRLGEAQFSSGGVTYSPRLVTVERLGLRGVRGSRDV</sequence>
<gene>
    <name evidence="1" type="ORF">DY000_02007362</name>
</gene>
<comment type="caution">
    <text evidence="1">The sequence shown here is derived from an EMBL/GenBank/DDBJ whole genome shotgun (WGS) entry which is preliminary data.</text>
</comment>
<accession>A0ABQ7BZE4</accession>
<dbReference type="EMBL" id="QGKV02000832">
    <property type="protein sequence ID" value="KAF3544924.1"/>
    <property type="molecule type" value="Genomic_DNA"/>
</dbReference>
<protein>
    <submittedName>
        <fullName evidence="1">Uncharacterized protein</fullName>
    </submittedName>
</protein>
<evidence type="ECO:0000313" key="2">
    <source>
        <dbReference type="Proteomes" id="UP000266723"/>
    </source>
</evidence>
<dbReference type="Proteomes" id="UP000266723">
    <property type="component" value="Unassembled WGS sequence"/>
</dbReference>
<reference evidence="1 2" key="1">
    <citation type="journal article" date="2020" name="BMC Genomics">
        <title>Intraspecific diversification of the crop wild relative Brassica cretica Lam. using demographic model selection.</title>
        <authorList>
            <person name="Kioukis A."/>
            <person name="Michalopoulou V.A."/>
            <person name="Briers L."/>
            <person name="Pirintsos S."/>
            <person name="Studholme D.J."/>
            <person name="Pavlidis P."/>
            <person name="Sarris P.F."/>
        </authorList>
    </citation>
    <scope>NUCLEOTIDE SEQUENCE [LARGE SCALE GENOMIC DNA]</scope>
    <source>
        <strain evidence="2">cv. PFS-1207/04</strain>
    </source>
</reference>